<organism evidence="7 8">
    <name type="scientific">Rhododendron griersonianum</name>
    <dbReference type="NCBI Taxonomy" id="479676"/>
    <lineage>
        <taxon>Eukaryota</taxon>
        <taxon>Viridiplantae</taxon>
        <taxon>Streptophyta</taxon>
        <taxon>Embryophyta</taxon>
        <taxon>Tracheophyta</taxon>
        <taxon>Spermatophyta</taxon>
        <taxon>Magnoliopsida</taxon>
        <taxon>eudicotyledons</taxon>
        <taxon>Gunneridae</taxon>
        <taxon>Pentapetalae</taxon>
        <taxon>asterids</taxon>
        <taxon>Ericales</taxon>
        <taxon>Ericaceae</taxon>
        <taxon>Ericoideae</taxon>
        <taxon>Rhodoreae</taxon>
        <taxon>Rhododendron</taxon>
    </lineage>
</organism>
<comment type="similarity">
    <text evidence="2 6">Belongs to the cytochrome P450 family.</text>
</comment>
<keyword evidence="4 6" id="KW-0560">Oxidoreductase</keyword>
<keyword evidence="8" id="KW-1185">Reference proteome</keyword>
<evidence type="ECO:0000256" key="5">
    <source>
        <dbReference type="ARBA" id="ARBA00023004"/>
    </source>
</evidence>
<evidence type="ECO:0000256" key="1">
    <source>
        <dbReference type="ARBA" id="ARBA00001971"/>
    </source>
</evidence>
<dbReference type="GO" id="GO:0020037">
    <property type="term" value="F:heme binding"/>
    <property type="evidence" value="ECO:0007669"/>
    <property type="project" value="InterPro"/>
</dbReference>
<keyword evidence="3 6" id="KW-0479">Metal-binding</keyword>
<gene>
    <name evidence="7" type="ORF">RHGRI_006612</name>
</gene>
<dbReference type="GO" id="GO:0006629">
    <property type="term" value="P:lipid metabolic process"/>
    <property type="evidence" value="ECO:0007669"/>
    <property type="project" value="UniProtKB-ARBA"/>
</dbReference>
<dbReference type="Pfam" id="PF00067">
    <property type="entry name" value="p450"/>
    <property type="match status" value="2"/>
</dbReference>
<keyword evidence="5 6" id="KW-0408">Iron</keyword>
<dbReference type="InterPro" id="IPR036396">
    <property type="entry name" value="Cyt_P450_sf"/>
</dbReference>
<evidence type="ECO:0000256" key="3">
    <source>
        <dbReference type="ARBA" id="ARBA00022723"/>
    </source>
</evidence>
<evidence type="ECO:0000313" key="8">
    <source>
        <dbReference type="Proteomes" id="UP000823749"/>
    </source>
</evidence>
<reference evidence="7" key="1">
    <citation type="submission" date="2020-08" db="EMBL/GenBank/DDBJ databases">
        <title>Plant Genome Project.</title>
        <authorList>
            <person name="Zhang R.-G."/>
        </authorList>
    </citation>
    <scope>NUCLEOTIDE SEQUENCE</scope>
    <source>
        <strain evidence="7">WSP0</strain>
        <tissue evidence="7">Leaf</tissue>
    </source>
</reference>
<protein>
    <recommendedName>
        <fullName evidence="9">Cytochrome P450</fullName>
    </recommendedName>
</protein>
<dbReference type="GO" id="GO:0004497">
    <property type="term" value="F:monooxygenase activity"/>
    <property type="evidence" value="ECO:0007669"/>
    <property type="project" value="UniProtKB-KW"/>
</dbReference>
<comment type="caution">
    <text evidence="7">The sequence shown here is derived from an EMBL/GenBank/DDBJ whole genome shotgun (WGS) entry which is preliminary data.</text>
</comment>
<dbReference type="Gene3D" id="1.10.630.10">
    <property type="entry name" value="Cytochrome P450"/>
    <property type="match status" value="2"/>
</dbReference>
<dbReference type="InterPro" id="IPR017972">
    <property type="entry name" value="Cyt_P450_CS"/>
</dbReference>
<dbReference type="PANTHER" id="PTHR24296">
    <property type="entry name" value="CYTOCHROME P450"/>
    <property type="match status" value="1"/>
</dbReference>
<name>A0AAV6KUD9_9ERIC</name>
<dbReference type="GO" id="GO:0005506">
    <property type="term" value="F:iron ion binding"/>
    <property type="evidence" value="ECO:0007669"/>
    <property type="project" value="InterPro"/>
</dbReference>
<evidence type="ECO:0000256" key="6">
    <source>
        <dbReference type="RuleBase" id="RU000461"/>
    </source>
</evidence>
<sequence length="568" mass="64451">MMELFSLPTLLFLFLLSFYLSVYFLLPKPPKPTTPPPKGFKQYPVVGHLPDFLHNRHRFLYWTTEVLAGSPNNTAVFRRPNANGVMTANPLVVEHMLKTNFENYPKGIRFLSILGDFLGQGIFNADGENWKHQRKTASYEFKTKSLRSFVMESVKSEVEARLIPILQRAAAASGTTNRILDMQDVLERFAFDNICKVAFNVDPGCLGGDATAGTEFMQAFEEAATLSSGRFFYAVPFLYRIKKYFNLGSERRFVNHHGPYSFDELREMHYLHAAISEALRLYPPVAIDSKLSLNDDVLPDGTTLKKGWFLTYSSYAMGRMESIWGKDCREFKPERWLENGVCKQETPFRFPAFHAGPRICLGKEMAYIQMKSIAAAVVERFELDVLNRGECPEHMISLTIRMKGGLPVLQERSNTGSQGALNRNELEFATEKETGRNNYKECLIKGEFQEAKIEDACGSYPGFGDGVVEDEFLGTTMYGNIREMPDQIRDSVLIGFGDGVVEDEFLGTTMYDNIREMPDQIRDSAWQTVDGGCSNVIHNNVFWQERAAVSGKLLFLALHQQRERSLSI</sequence>
<evidence type="ECO:0000256" key="2">
    <source>
        <dbReference type="ARBA" id="ARBA00010617"/>
    </source>
</evidence>
<proteinExistence type="inferred from homology"/>
<dbReference type="Proteomes" id="UP000823749">
    <property type="component" value="Chromosome 3"/>
</dbReference>
<comment type="cofactor">
    <cofactor evidence="1">
        <name>heme</name>
        <dbReference type="ChEBI" id="CHEBI:30413"/>
    </cofactor>
</comment>
<keyword evidence="6" id="KW-0503">Monooxygenase</keyword>
<dbReference type="PROSITE" id="PS00086">
    <property type="entry name" value="CYTOCHROME_P450"/>
    <property type="match status" value="1"/>
</dbReference>
<dbReference type="EMBL" id="JACTNZ010000003">
    <property type="protein sequence ID" value="KAG5556040.1"/>
    <property type="molecule type" value="Genomic_DNA"/>
</dbReference>
<accession>A0AAV6KUD9</accession>
<keyword evidence="6" id="KW-0349">Heme</keyword>
<dbReference type="SUPFAM" id="SSF48264">
    <property type="entry name" value="Cytochrome P450"/>
    <property type="match status" value="1"/>
</dbReference>
<evidence type="ECO:0008006" key="9">
    <source>
        <dbReference type="Google" id="ProtNLM"/>
    </source>
</evidence>
<dbReference type="InterPro" id="IPR001128">
    <property type="entry name" value="Cyt_P450"/>
</dbReference>
<evidence type="ECO:0000313" key="7">
    <source>
        <dbReference type="EMBL" id="KAG5556040.1"/>
    </source>
</evidence>
<evidence type="ECO:0000256" key="4">
    <source>
        <dbReference type="ARBA" id="ARBA00023002"/>
    </source>
</evidence>
<dbReference type="AlphaFoldDB" id="A0AAV6KUD9"/>
<dbReference type="GO" id="GO:0016705">
    <property type="term" value="F:oxidoreductase activity, acting on paired donors, with incorporation or reduction of molecular oxygen"/>
    <property type="evidence" value="ECO:0007669"/>
    <property type="project" value="InterPro"/>
</dbReference>